<dbReference type="EMBL" id="CM007381">
    <property type="protein sequence ID" value="ONK80071.1"/>
    <property type="molecule type" value="Genomic_DNA"/>
</dbReference>
<evidence type="ECO:0000256" key="7">
    <source>
        <dbReference type="ARBA" id="ARBA00022786"/>
    </source>
</evidence>
<feature type="transmembrane region" description="Helical" evidence="10">
    <location>
        <begin position="234"/>
        <end position="254"/>
    </location>
</feature>
<dbReference type="Pfam" id="PF11145">
    <property type="entry name" value="DUF2921"/>
    <property type="match status" value="1"/>
</dbReference>
<dbReference type="Pfam" id="PF25333">
    <property type="entry name" value="DUF2921_N"/>
    <property type="match status" value="1"/>
</dbReference>
<evidence type="ECO:0000256" key="4">
    <source>
        <dbReference type="ARBA" id="ARBA00012483"/>
    </source>
</evidence>
<evidence type="ECO:0000256" key="10">
    <source>
        <dbReference type="SAM" id="Phobius"/>
    </source>
</evidence>
<gene>
    <name evidence="13" type="ORF">A4U43_C01F13580</name>
</gene>
<dbReference type="Proteomes" id="UP000243459">
    <property type="component" value="Chromosome 1"/>
</dbReference>
<feature type="domain" description="DUF2921" evidence="12">
    <location>
        <begin position="4"/>
        <end position="134"/>
    </location>
</feature>
<proteinExistence type="predicted"/>
<accession>A0A5P1FTM8</accession>
<evidence type="ECO:0000256" key="1">
    <source>
        <dbReference type="ARBA" id="ARBA00000900"/>
    </source>
</evidence>
<evidence type="ECO:0000259" key="11">
    <source>
        <dbReference type="Pfam" id="PF11145"/>
    </source>
</evidence>
<dbReference type="PANTHER" id="PTHR33389:SF18">
    <property type="entry name" value="OS01G0677900 PROTEIN"/>
    <property type="match status" value="1"/>
</dbReference>
<evidence type="ECO:0000313" key="14">
    <source>
        <dbReference type="Proteomes" id="UP000243459"/>
    </source>
</evidence>
<dbReference type="AlphaFoldDB" id="A0A5P1FTM8"/>
<dbReference type="PANTHER" id="PTHR33389">
    <property type="entry name" value="FAMILY PROTEIN, PUTATIVE (DUF2921)-RELATED"/>
    <property type="match status" value="1"/>
</dbReference>
<dbReference type="InterPro" id="IPR021319">
    <property type="entry name" value="DUF2921"/>
</dbReference>
<dbReference type="Gramene" id="ONK80071">
    <property type="protein sequence ID" value="ONK80071"/>
    <property type="gene ID" value="A4U43_C01F13580"/>
</dbReference>
<keyword evidence="8 10" id="KW-1133">Transmembrane helix</keyword>
<keyword evidence="14" id="KW-1185">Reference proteome</keyword>
<feature type="transmembrane region" description="Helical" evidence="10">
    <location>
        <begin position="274"/>
        <end position="292"/>
    </location>
</feature>
<evidence type="ECO:0000256" key="6">
    <source>
        <dbReference type="ARBA" id="ARBA00022692"/>
    </source>
</evidence>
<comment type="pathway">
    <text evidence="3">Protein modification; protein ubiquitination.</text>
</comment>
<dbReference type="InterPro" id="IPR057425">
    <property type="entry name" value="DUF2921_N"/>
</dbReference>
<keyword evidence="7" id="KW-0833">Ubl conjugation pathway</keyword>
<comment type="subcellular location">
    <subcellularLocation>
        <location evidence="2">Endomembrane system</location>
        <topology evidence="2">Multi-pass membrane protein</topology>
    </subcellularLocation>
</comment>
<feature type="transmembrane region" description="Helical" evidence="10">
    <location>
        <begin position="390"/>
        <end position="412"/>
    </location>
</feature>
<evidence type="ECO:0000259" key="12">
    <source>
        <dbReference type="Pfam" id="PF25333"/>
    </source>
</evidence>
<evidence type="ECO:0000256" key="5">
    <source>
        <dbReference type="ARBA" id="ARBA00022679"/>
    </source>
</evidence>
<organism evidence="13 14">
    <name type="scientific">Asparagus officinalis</name>
    <name type="common">Garden asparagus</name>
    <dbReference type="NCBI Taxonomy" id="4686"/>
    <lineage>
        <taxon>Eukaryota</taxon>
        <taxon>Viridiplantae</taxon>
        <taxon>Streptophyta</taxon>
        <taxon>Embryophyta</taxon>
        <taxon>Tracheophyta</taxon>
        <taxon>Spermatophyta</taxon>
        <taxon>Magnoliopsida</taxon>
        <taxon>Liliopsida</taxon>
        <taxon>Asparagales</taxon>
        <taxon>Asparagaceae</taxon>
        <taxon>Asparagoideae</taxon>
        <taxon>Asparagus</taxon>
    </lineage>
</organism>
<sequence>MFGNARPLSFGGKFFSSLYSTMAFEIPFVEKNSNVSQNLWNVSYRIIYTSLNSTTGLGEHKHFSAEGTYNSAMGTFCMVGCRLLDNSPETPMDCEIVISIQLSPLNLYNGERRHVNGTIRSTREKADPHFFEPLELSSNNVYQSEAIKSMWRMDMEIIMVMVSLTLVCVFIALQLFYVKKHRDVIPSISVTMLVITMLGYMIPLVLNFEAVFVRRQNTTNVLLWSGGWLEVTEVMVRVMTMVAFLLHFRLLQLAWTGKSSEEGRRGLWIAESKTFLLCLLLYSSGAIVSWSIHKRSNYPRVKSFDYNPNQNCLLMDYLRSYAGSIVDGYLLPQVILNIISGSKDKALTPQFYIGITLIRVMPHLYVPYRAQNFAQHLKSSYIYANPDEGIYSSAGNKVIPVTSILFAVLIFLQQRLGGKFLIPRRFRRRCGYETVPAIGLESYGDYGHLR</sequence>
<evidence type="ECO:0000256" key="2">
    <source>
        <dbReference type="ARBA" id="ARBA00004127"/>
    </source>
</evidence>
<dbReference type="GO" id="GO:0012505">
    <property type="term" value="C:endomembrane system"/>
    <property type="evidence" value="ECO:0007669"/>
    <property type="project" value="UniProtKB-SubCell"/>
</dbReference>
<protein>
    <recommendedName>
        <fullName evidence="4">RING-type E3 ubiquitin transferase</fullName>
        <ecNumber evidence="4">2.3.2.27</ecNumber>
    </recommendedName>
</protein>
<evidence type="ECO:0000313" key="13">
    <source>
        <dbReference type="EMBL" id="ONK80071.1"/>
    </source>
</evidence>
<dbReference type="GO" id="GO:0061630">
    <property type="term" value="F:ubiquitin protein ligase activity"/>
    <property type="evidence" value="ECO:0007669"/>
    <property type="project" value="UniProtKB-EC"/>
</dbReference>
<keyword evidence="9 10" id="KW-0472">Membrane</keyword>
<evidence type="ECO:0000256" key="9">
    <source>
        <dbReference type="ARBA" id="ARBA00023136"/>
    </source>
</evidence>
<evidence type="ECO:0000256" key="3">
    <source>
        <dbReference type="ARBA" id="ARBA00004906"/>
    </source>
</evidence>
<feature type="transmembrane region" description="Helical" evidence="10">
    <location>
        <begin position="190"/>
        <end position="213"/>
    </location>
</feature>
<keyword evidence="6 10" id="KW-0812">Transmembrane</keyword>
<feature type="domain" description="SWEET-like" evidence="11">
    <location>
        <begin position="148"/>
        <end position="426"/>
    </location>
</feature>
<name>A0A5P1FTM8_ASPOF</name>
<dbReference type="EC" id="2.3.2.27" evidence="4"/>
<comment type="catalytic activity">
    <reaction evidence="1">
        <text>S-ubiquitinyl-[E2 ubiquitin-conjugating enzyme]-L-cysteine + [acceptor protein]-L-lysine = [E2 ubiquitin-conjugating enzyme]-L-cysteine + N(6)-ubiquitinyl-[acceptor protein]-L-lysine.</text>
        <dbReference type="EC" id="2.3.2.27"/>
    </reaction>
</comment>
<keyword evidence="5" id="KW-0808">Transferase</keyword>
<evidence type="ECO:0000256" key="8">
    <source>
        <dbReference type="ARBA" id="ARBA00022989"/>
    </source>
</evidence>
<reference evidence="14" key="1">
    <citation type="journal article" date="2017" name="Nat. Commun.">
        <title>The asparagus genome sheds light on the origin and evolution of a young Y chromosome.</title>
        <authorList>
            <person name="Harkess A."/>
            <person name="Zhou J."/>
            <person name="Xu C."/>
            <person name="Bowers J.E."/>
            <person name="Van der Hulst R."/>
            <person name="Ayyampalayam S."/>
            <person name="Mercati F."/>
            <person name="Riccardi P."/>
            <person name="McKain M.R."/>
            <person name="Kakrana A."/>
            <person name="Tang H."/>
            <person name="Ray J."/>
            <person name="Groenendijk J."/>
            <person name="Arikit S."/>
            <person name="Mathioni S.M."/>
            <person name="Nakano M."/>
            <person name="Shan H."/>
            <person name="Telgmann-Rauber A."/>
            <person name="Kanno A."/>
            <person name="Yue Z."/>
            <person name="Chen H."/>
            <person name="Li W."/>
            <person name="Chen Y."/>
            <person name="Xu X."/>
            <person name="Zhang Y."/>
            <person name="Luo S."/>
            <person name="Chen H."/>
            <person name="Gao J."/>
            <person name="Mao Z."/>
            <person name="Pires J.C."/>
            <person name="Luo M."/>
            <person name="Kudrna D."/>
            <person name="Wing R.A."/>
            <person name="Meyers B.C."/>
            <person name="Yi K."/>
            <person name="Kong H."/>
            <person name="Lavrijsen P."/>
            <person name="Sunseri F."/>
            <person name="Falavigna A."/>
            <person name="Ye Y."/>
            <person name="Leebens-Mack J.H."/>
            <person name="Chen G."/>
        </authorList>
    </citation>
    <scope>NUCLEOTIDE SEQUENCE [LARGE SCALE GENOMIC DNA]</scope>
    <source>
        <strain evidence="14">cv. DH0086</strain>
    </source>
</reference>
<feature type="transmembrane region" description="Helical" evidence="10">
    <location>
        <begin position="157"/>
        <end position="178"/>
    </location>
</feature>